<evidence type="ECO:0000256" key="2">
    <source>
        <dbReference type="ARBA" id="ARBA00022723"/>
    </source>
</evidence>
<comment type="caution">
    <text evidence="9">The sequence shown here is derived from an EMBL/GenBank/DDBJ whole genome shotgun (WGS) entry which is preliminary data.</text>
</comment>
<dbReference type="InterPro" id="IPR004574">
    <property type="entry name" value="Alkb"/>
</dbReference>
<dbReference type="AlphaFoldDB" id="A0AAD5C2R6"/>
<dbReference type="GO" id="GO:0035516">
    <property type="term" value="F:broad specificity oxidative DNA demethylase activity"/>
    <property type="evidence" value="ECO:0007669"/>
    <property type="project" value="TreeGrafter"/>
</dbReference>
<comment type="similarity">
    <text evidence="1">Belongs to the alkB family.</text>
</comment>
<dbReference type="Pfam" id="PF13532">
    <property type="entry name" value="2OG-FeII_Oxy_2"/>
    <property type="match status" value="1"/>
</dbReference>
<keyword evidence="5 6" id="KW-0408">Iron</keyword>
<evidence type="ECO:0000256" key="7">
    <source>
        <dbReference type="SAM" id="MobiDB-lite"/>
    </source>
</evidence>
<feature type="domain" description="Alpha-ketoglutarate-dependent dioxygenase AlkB-like" evidence="8">
    <location>
        <begin position="132"/>
        <end position="343"/>
    </location>
</feature>
<feature type="binding site" evidence="6">
    <location>
        <position position="252"/>
    </location>
    <ligand>
        <name>Fe cation</name>
        <dbReference type="ChEBI" id="CHEBI:24875"/>
        <note>catalytic</note>
    </ligand>
</feature>
<evidence type="ECO:0000256" key="3">
    <source>
        <dbReference type="ARBA" id="ARBA00022964"/>
    </source>
</evidence>
<keyword evidence="3" id="KW-0223">Dioxygenase</keyword>
<evidence type="ECO:0000259" key="8">
    <source>
        <dbReference type="Pfam" id="PF13532"/>
    </source>
</evidence>
<dbReference type="SUPFAM" id="SSF51197">
    <property type="entry name" value="Clavaminate synthase-like"/>
    <property type="match status" value="1"/>
</dbReference>
<dbReference type="GO" id="GO:0008198">
    <property type="term" value="F:ferrous iron binding"/>
    <property type="evidence" value="ECO:0007669"/>
    <property type="project" value="TreeGrafter"/>
</dbReference>
<proteinExistence type="inferred from homology"/>
<evidence type="ECO:0000313" key="9">
    <source>
        <dbReference type="EMBL" id="KAI7733730.1"/>
    </source>
</evidence>
<dbReference type="Proteomes" id="UP001206925">
    <property type="component" value="Unassembled WGS sequence"/>
</dbReference>
<comment type="cofactor">
    <cofactor evidence="6">
        <name>Fe(2+)</name>
        <dbReference type="ChEBI" id="CHEBI:29033"/>
    </cofactor>
    <text evidence="6">Binds 1 Fe(2+) ion per subunit.</text>
</comment>
<dbReference type="PANTHER" id="PTHR16557">
    <property type="entry name" value="ALKYLATED DNA REPAIR PROTEIN ALKB-RELATED"/>
    <property type="match status" value="1"/>
</dbReference>
<dbReference type="InterPro" id="IPR037151">
    <property type="entry name" value="AlkB-like_sf"/>
</dbReference>
<dbReference type="PANTHER" id="PTHR16557:SF2">
    <property type="entry name" value="NUCLEIC ACID DIOXYGENASE ALKBH1"/>
    <property type="match status" value="1"/>
</dbReference>
<protein>
    <recommendedName>
        <fullName evidence="8">Alpha-ketoglutarate-dependent dioxygenase AlkB-like domain-containing protein</fullName>
    </recommendedName>
</protein>
<feature type="non-terminal residue" evidence="9">
    <location>
        <position position="360"/>
    </location>
</feature>
<dbReference type="InterPro" id="IPR027450">
    <property type="entry name" value="AlkB-like"/>
</dbReference>
<keyword evidence="2 6" id="KW-0479">Metal-binding</keyword>
<feature type="compositionally biased region" description="Basic residues" evidence="7">
    <location>
        <begin position="1"/>
        <end position="11"/>
    </location>
</feature>
<accession>A0AAD5C2R6</accession>
<name>A0AAD5C2R6_AMBAR</name>
<reference evidence="9" key="1">
    <citation type="submission" date="2022-06" db="EMBL/GenBank/DDBJ databases">
        <title>Uncovering the hologenomic basis of an extraordinary plant invasion.</title>
        <authorList>
            <person name="Bieker V.C."/>
            <person name="Martin M.D."/>
            <person name="Gilbert T."/>
            <person name="Hodgins K."/>
            <person name="Battlay P."/>
            <person name="Petersen B."/>
            <person name="Wilson J."/>
        </authorList>
    </citation>
    <scope>NUCLEOTIDE SEQUENCE</scope>
    <source>
        <strain evidence="9">AA19_3_7</strain>
        <tissue evidence="9">Leaf</tissue>
    </source>
</reference>
<feature type="compositionally biased region" description="Polar residues" evidence="7">
    <location>
        <begin position="32"/>
        <end position="44"/>
    </location>
</feature>
<evidence type="ECO:0000256" key="4">
    <source>
        <dbReference type="ARBA" id="ARBA00023002"/>
    </source>
</evidence>
<dbReference type="GO" id="GO:0035513">
    <property type="term" value="P:oxidative RNA demethylation"/>
    <property type="evidence" value="ECO:0007669"/>
    <property type="project" value="TreeGrafter"/>
</dbReference>
<dbReference type="Gene3D" id="2.60.120.590">
    <property type="entry name" value="Alpha-ketoglutarate-dependent dioxygenase AlkB-like"/>
    <property type="match status" value="1"/>
</dbReference>
<dbReference type="EMBL" id="JAMZMK010009915">
    <property type="protein sequence ID" value="KAI7733730.1"/>
    <property type="molecule type" value="Genomic_DNA"/>
</dbReference>
<evidence type="ECO:0000256" key="6">
    <source>
        <dbReference type="PIRSR" id="PIRSR604574-2"/>
    </source>
</evidence>
<evidence type="ECO:0000313" key="10">
    <source>
        <dbReference type="Proteomes" id="UP001206925"/>
    </source>
</evidence>
<sequence length="360" mass="40240">MSRFYRHHRKHTTDNDDDDPPMARIDGLLYSASRSQNDKSSVTGESAVKDVAFDADNLKQTLSALDDYDSSKQVKQFGDKSPKDDDNERLFHPIFDICPKRVSSLNKRKAPLHAMNREKQNQTIKILGPGKVLMKGYISSDDQISIVRTCRDLGIGGGGFYQLGKLPLQMMCLGKNWDPESHMYTELRPFDKCKPPAIPEKFHEMVNKAIQDSNEFLRGNIDRSVGGKVVSSMSPDICIVNFYTRSGRLGLHQEKDESEKSLEKGLRPVVSFSIGDSAEFLYGDTQAIDEADKVILESGDVLIDGGESRFIYHGVTSILPDTAPTSLIEATSMCPGHLNLTFRMSKEDDDDARLSHPVFD</sequence>
<evidence type="ECO:0000256" key="5">
    <source>
        <dbReference type="ARBA" id="ARBA00023004"/>
    </source>
</evidence>
<gene>
    <name evidence="9" type="ORF">M8C21_002950</name>
</gene>
<feature type="region of interest" description="Disordered" evidence="7">
    <location>
        <begin position="1"/>
        <end position="45"/>
    </location>
</feature>
<dbReference type="GO" id="GO:0035515">
    <property type="term" value="F:oxidative RNA demethylase activity"/>
    <property type="evidence" value="ECO:0007669"/>
    <property type="project" value="TreeGrafter"/>
</dbReference>
<evidence type="ECO:0000256" key="1">
    <source>
        <dbReference type="ARBA" id="ARBA00007879"/>
    </source>
</evidence>
<keyword evidence="4" id="KW-0560">Oxidoreductase</keyword>
<keyword evidence="10" id="KW-1185">Reference proteome</keyword>
<feature type="binding site" evidence="6">
    <location>
        <position position="313"/>
    </location>
    <ligand>
        <name>Fe cation</name>
        <dbReference type="ChEBI" id="CHEBI:24875"/>
        <note>catalytic</note>
    </ligand>
</feature>
<organism evidence="9 10">
    <name type="scientific">Ambrosia artemisiifolia</name>
    <name type="common">Common ragweed</name>
    <dbReference type="NCBI Taxonomy" id="4212"/>
    <lineage>
        <taxon>Eukaryota</taxon>
        <taxon>Viridiplantae</taxon>
        <taxon>Streptophyta</taxon>
        <taxon>Embryophyta</taxon>
        <taxon>Tracheophyta</taxon>
        <taxon>Spermatophyta</taxon>
        <taxon>Magnoliopsida</taxon>
        <taxon>eudicotyledons</taxon>
        <taxon>Gunneridae</taxon>
        <taxon>Pentapetalae</taxon>
        <taxon>asterids</taxon>
        <taxon>campanulids</taxon>
        <taxon>Asterales</taxon>
        <taxon>Asteraceae</taxon>
        <taxon>Asteroideae</taxon>
        <taxon>Heliantheae alliance</taxon>
        <taxon>Heliantheae</taxon>
        <taxon>Ambrosia</taxon>
    </lineage>
</organism>
<dbReference type="GO" id="GO:0005737">
    <property type="term" value="C:cytoplasm"/>
    <property type="evidence" value="ECO:0007669"/>
    <property type="project" value="TreeGrafter"/>
</dbReference>